<evidence type="ECO:0000313" key="3">
    <source>
        <dbReference type="Proteomes" id="UP000005446"/>
    </source>
</evidence>
<keyword evidence="3" id="KW-1185">Reference proteome</keyword>
<accession>H0EU42</accession>
<dbReference type="EMBL" id="AGUE01000168">
    <property type="protein sequence ID" value="EHK97931.1"/>
    <property type="molecule type" value="Genomic_DNA"/>
</dbReference>
<organism evidence="2 3">
    <name type="scientific">Glarea lozoyensis (strain ATCC 74030 / MF5533)</name>
    <dbReference type="NCBI Taxonomy" id="1104152"/>
    <lineage>
        <taxon>Eukaryota</taxon>
        <taxon>Fungi</taxon>
        <taxon>Dikarya</taxon>
        <taxon>Ascomycota</taxon>
        <taxon>Pezizomycotina</taxon>
        <taxon>Leotiomycetes</taxon>
        <taxon>Helotiales</taxon>
        <taxon>Helotiaceae</taxon>
        <taxon>Glarea</taxon>
    </lineage>
</organism>
<gene>
    <name evidence="2" type="ORF">M7I_6271</name>
</gene>
<feature type="region of interest" description="Disordered" evidence="1">
    <location>
        <begin position="24"/>
        <end position="49"/>
    </location>
</feature>
<reference evidence="2 3" key="1">
    <citation type="journal article" date="2012" name="Eukaryot. Cell">
        <title>Genome sequence of the fungus Glarea lozoyensis: the first genome sequence of a species from the Helotiaceae family.</title>
        <authorList>
            <person name="Youssar L."/>
            <person name="Gruening B.A."/>
            <person name="Erxleben A."/>
            <person name="Guenther S."/>
            <person name="Huettel W."/>
        </authorList>
    </citation>
    <scope>NUCLEOTIDE SEQUENCE [LARGE SCALE GENOMIC DNA]</scope>
    <source>
        <strain evidence="3">ATCC 74030 / MF5533</strain>
    </source>
</reference>
<proteinExistence type="predicted"/>
<evidence type="ECO:0000313" key="2">
    <source>
        <dbReference type="EMBL" id="EHK97931.1"/>
    </source>
</evidence>
<feature type="compositionally biased region" description="Polar residues" evidence="1">
    <location>
        <begin position="25"/>
        <end position="49"/>
    </location>
</feature>
<dbReference type="AlphaFoldDB" id="H0EU42"/>
<dbReference type="Proteomes" id="UP000005446">
    <property type="component" value="Unassembled WGS sequence"/>
</dbReference>
<protein>
    <submittedName>
        <fullName evidence="2">Uncharacterized protein</fullName>
    </submittedName>
</protein>
<dbReference type="HOGENOM" id="CLU_3143227_0_0_1"/>
<evidence type="ECO:0000256" key="1">
    <source>
        <dbReference type="SAM" id="MobiDB-lite"/>
    </source>
</evidence>
<sequence length="49" mass="5471">MAMFLYPREREKLTIKKSAVPSATPFRNLSNVPNGTTSNGFSDFPNQPL</sequence>
<dbReference type="InParanoid" id="H0EU42"/>
<comment type="caution">
    <text evidence="2">The sequence shown here is derived from an EMBL/GenBank/DDBJ whole genome shotgun (WGS) entry which is preliminary data.</text>
</comment>
<name>H0EU42_GLAL7</name>